<keyword evidence="6" id="KW-0281">Fimbrium</keyword>
<name>A0A1R4HIY4_9GAMM</name>
<dbReference type="Pfam" id="PF05567">
    <property type="entry name" value="T4P_PilY1"/>
    <property type="match status" value="1"/>
</dbReference>
<evidence type="ECO:0000256" key="6">
    <source>
        <dbReference type="ARBA" id="ARBA00023263"/>
    </source>
</evidence>
<keyword evidence="4" id="KW-0479">Metal-binding</keyword>
<dbReference type="InterPro" id="IPR018247">
    <property type="entry name" value="EF_Hand_1_Ca_BS"/>
</dbReference>
<keyword evidence="3" id="KW-1029">Fimbrium biogenesis</keyword>
<dbReference type="Proteomes" id="UP000195442">
    <property type="component" value="Unassembled WGS sequence"/>
</dbReference>
<evidence type="ECO:0000256" key="4">
    <source>
        <dbReference type="ARBA" id="ARBA00022723"/>
    </source>
</evidence>
<organism evidence="8 9">
    <name type="scientific">Crenothrix polyspora</name>
    <dbReference type="NCBI Taxonomy" id="360316"/>
    <lineage>
        <taxon>Bacteria</taxon>
        <taxon>Pseudomonadati</taxon>
        <taxon>Pseudomonadota</taxon>
        <taxon>Gammaproteobacteria</taxon>
        <taxon>Methylococcales</taxon>
        <taxon>Crenotrichaceae</taxon>
        <taxon>Crenothrix</taxon>
    </lineage>
</organism>
<dbReference type="EMBL" id="FUKJ01000458">
    <property type="protein sequence ID" value="SJM96159.1"/>
    <property type="molecule type" value="Genomic_DNA"/>
</dbReference>
<evidence type="ECO:0000313" key="8">
    <source>
        <dbReference type="EMBL" id="SJM96159.1"/>
    </source>
</evidence>
<evidence type="ECO:0000256" key="2">
    <source>
        <dbReference type="ARBA" id="ARBA00008387"/>
    </source>
</evidence>
<dbReference type="InterPro" id="IPR008707">
    <property type="entry name" value="B-propeller_PilY1"/>
</dbReference>
<proteinExistence type="inferred from homology"/>
<evidence type="ECO:0000256" key="1">
    <source>
        <dbReference type="ARBA" id="ARBA00004561"/>
    </source>
</evidence>
<dbReference type="GO" id="GO:0046872">
    <property type="term" value="F:metal ion binding"/>
    <property type="evidence" value="ECO:0007669"/>
    <property type="project" value="UniProtKB-KW"/>
</dbReference>
<accession>A0A1R4HIY4</accession>
<dbReference type="PROSITE" id="PS00018">
    <property type="entry name" value="EF_HAND_1"/>
    <property type="match status" value="1"/>
</dbReference>
<evidence type="ECO:0000313" key="9">
    <source>
        <dbReference type="Proteomes" id="UP000195442"/>
    </source>
</evidence>
<evidence type="ECO:0000256" key="3">
    <source>
        <dbReference type="ARBA" id="ARBA00022558"/>
    </source>
</evidence>
<protein>
    <recommendedName>
        <fullName evidence="7">PilY1 beta-propeller domain-containing protein</fullName>
    </recommendedName>
</protein>
<keyword evidence="9" id="KW-1185">Reference proteome</keyword>
<keyword evidence="5" id="KW-0106">Calcium</keyword>
<sequence>MLQSFFEYKWQPIGTPLRGGLNRAGEYFENTDSKTAPIVEACQQNYTILMTDGYWNDPDPLPAKIADNDGDGISPTLADVSQYYYSKDLSPLNNQVVTTDFDQADWQHMVTYTIAFGLHGLLVDDDNDGWPGTAPGLLENGLWGNPFNGKSRPEKIDDLWHAAYNGRGQFIAASSPEEISKALQDALASIGKEYNTSAAVAFNGGSLQNSTVLYQVKFKNFTGDLEAYPYDAALKDFSGSPKWSAAGLLNSLPSPHTSRAIITRNDSQGVAFDWLGLSANQKADLLVDPNGATGSATKAQARVDYIRGDKSNEVGGGFNFRKRDSLLGDIINSSPVSVGKPKATWPNAAPFPTTAGQTYSDFSMAQASRPEMVYVGANDGMLHGFKGADGTEAIAYIPKAVFSATKGSGLHYLTDSNYSHRYYVDMPSVVEDTYFNAGPGSAWHSVLIGGTRSGGKGIFALDVTNPAAFSEANAASIALWEFNSSDDADMGYSFSIPTIAMLNNNRWAAIFGNGYNNNGDGKAKLFILFLDGGLDGIWTAGSDYIELSTNAGSIVAPKNCADPLSDCNGLSTPQTVDTNNDQLVDRVYAGDLKGNLWAFDLSSADAASWGVAYSGNPLFVAANQPITTKPAVVRHPTELNGAAPNVMVFFGTGQYLATADINSAATQGFYGVWDNGSASLTSANLVEQTFFTFTDKAGNTVDAQSTLRVLSDNPVDYSVKHGWYIQFKNGERITTDALIYEEVVLFNTRLPSSTACTSGGNGSRIFVPQATGGRSTFNIFDANKDKVVSAADFLQDASDSNYAVNSVAVKDTFPEQLSVIGNVLVTPLTNMSRLLDILYVPNQGSMKRISWQELQKE</sequence>
<evidence type="ECO:0000259" key="7">
    <source>
        <dbReference type="Pfam" id="PF05567"/>
    </source>
</evidence>
<reference evidence="9" key="1">
    <citation type="submission" date="2017-02" db="EMBL/GenBank/DDBJ databases">
        <authorList>
            <person name="Daims H."/>
        </authorList>
    </citation>
    <scope>NUCLEOTIDE SEQUENCE [LARGE SCALE GENOMIC DNA]</scope>
</reference>
<feature type="domain" description="PilY1 beta-propeller" evidence="7">
    <location>
        <begin position="327"/>
        <end position="678"/>
    </location>
</feature>
<gene>
    <name evidence="8" type="ORF">CRENPOLYSF2_900001</name>
</gene>
<comment type="similarity">
    <text evidence="2">Belongs to the PilY1 family.</text>
</comment>
<dbReference type="InterPro" id="IPR011047">
    <property type="entry name" value="Quinoprotein_ADH-like_sf"/>
</dbReference>
<dbReference type="AlphaFoldDB" id="A0A1R4HIY4"/>
<dbReference type="SUPFAM" id="SSF50998">
    <property type="entry name" value="Quinoprotein alcohol dehydrogenase-like"/>
    <property type="match status" value="1"/>
</dbReference>
<evidence type="ECO:0000256" key="5">
    <source>
        <dbReference type="ARBA" id="ARBA00022837"/>
    </source>
</evidence>
<comment type="subcellular location">
    <subcellularLocation>
        <location evidence="1">Fimbrium</location>
    </subcellularLocation>
</comment>
<dbReference type="GO" id="GO:0009289">
    <property type="term" value="C:pilus"/>
    <property type="evidence" value="ECO:0007669"/>
    <property type="project" value="UniProtKB-SubCell"/>
</dbReference>